<evidence type="ECO:0000313" key="4">
    <source>
        <dbReference type="Proteomes" id="UP000593571"/>
    </source>
</evidence>
<feature type="region of interest" description="Disordered" evidence="1">
    <location>
        <begin position="93"/>
        <end position="123"/>
    </location>
</feature>
<dbReference type="Pfam" id="PF02337">
    <property type="entry name" value="Gag_p10"/>
    <property type="match status" value="1"/>
</dbReference>
<comment type="caution">
    <text evidence="3">The sequence shown here is derived from an EMBL/GenBank/DDBJ whole genome shotgun (WGS) entry which is preliminary data.</text>
</comment>
<dbReference type="EMBL" id="JACASE010000012">
    <property type="protein sequence ID" value="KAF6422811.1"/>
    <property type="molecule type" value="Genomic_DNA"/>
</dbReference>
<dbReference type="Gene3D" id="1.10.150.490">
    <property type="entry name" value="Retroviral GAG p10 protein"/>
    <property type="match status" value="1"/>
</dbReference>
<dbReference type="InterPro" id="IPR050195">
    <property type="entry name" value="Primate_lentivir_Gag_pol-like"/>
</dbReference>
<proteinExistence type="predicted"/>
<dbReference type="InterPro" id="IPR003322">
    <property type="entry name" value="B_retro_matrix"/>
</dbReference>
<dbReference type="PANTHER" id="PTHR40389">
    <property type="entry name" value="ENDOGENOUS RETROVIRUS GROUP K MEMBER 24 GAG POLYPROTEIN-RELATED"/>
    <property type="match status" value="1"/>
</dbReference>
<organism evidence="3 4">
    <name type="scientific">Rousettus aegyptiacus</name>
    <name type="common">Egyptian fruit bat</name>
    <name type="synonym">Pteropus aegyptiacus</name>
    <dbReference type="NCBI Taxonomy" id="9407"/>
    <lineage>
        <taxon>Eukaryota</taxon>
        <taxon>Metazoa</taxon>
        <taxon>Chordata</taxon>
        <taxon>Craniata</taxon>
        <taxon>Vertebrata</taxon>
        <taxon>Euteleostomi</taxon>
        <taxon>Mammalia</taxon>
        <taxon>Eutheria</taxon>
        <taxon>Laurasiatheria</taxon>
        <taxon>Chiroptera</taxon>
        <taxon>Yinpterochiroptera</taxon>
        <taxon>Pteropodoidea</taxon>
        <taxon>Pteropodidae</taxon>
        <taxon>Rousettinae</taxon>
        <taxon>Rousettus</taxon>
    </lineage>
</organism>
<dbReference type="Proteomes" id="UP000593571">
    <property type="component" value="Unassembled WGS sequence"/>
</dbReference>
<gene>
    <name evidence="3" type="ORF">HJG63_008612</name>
</gene>
<dbReference type="InterPro" id="IPR010999">
    <property type="entry name" value="Retrovr_matrix"/>
</dbReference>
<dbReference type="AlphaFoldDB" id="A0A7J8DI56"/>
<protein>
    <recommendedName>
        <fullName evidence="2">Beta-retroviral matrix protein domain-containing protein</fullName>
    </recommendedName>
</protein>
<dbReference type="PANTHER" id="PTHR40389:SF3">
    <property type="entry name" value="IGE-BINDING PROTEIN"/>
    <property type="match status" value="1"/>
</dbReference>
<sequence>MGNRNGRMVFVHMLKNMLRARGAKVWPQQLCNFLDFIEKVCPWFPEEGTVYIGTRKKVGEKLQDYYDVHGPGKVPVDTFSLWTLIRDNLDPRHEREKVNEDSQATGKENETTPSGSPAEPEPSLKFLFSKHREGPLDPGDAKQLEEEATRYHNGGGYVPFMVAVSSDHKTKDLEKVVQGLQSVVQQLTLQLGNQEKKFKIPSRDPYEIDPPPPFVEPQLVIAVVKQPQGPKPLSPLQTTSGSRKR</sequence>
<evidence type="ECO:0000256" key="1">
    <source>
        <dbReference type="SAM" id="MobiDB-lite"/>
    </source>
</evidence>
<dbReference type="SUPFAM" id="SSF47836">
    <property type="entry name" value="Retroviral matrix proteins"/>
    <property type="match status" value="1"/>
</dbReference>
<name>A0A7J8DI56_ROUAE</name>
<feature type="region of interest" description="Disordered" evidence="1">
    <location>
        <begin position="225"/>
        <end position="245"/>
    </location>
</feature>
<evidence type="ECO:0000313" key="3">
    <source>
        <dbReference type="EMBL" id="KAF6422811.1"/>
    </source>
</evidence>
<dbReference type="GO" id="GO:0005198">
    <property type="term" value="F:structural molecule activity"/>
    <property type="evidence" value="ECO:0007669"/>
    <property type="project" value="InterPro"/>
</dbReference>
<reference evidence="3 4" key="1">
    <citation type="journal article" date="2020" name="Nature">
        <title>Six reference-quality genomes reveal evolution of bat adaptations.</title>
        <authorList>
            <person name="Jebb D."/>
            <person name="Huang Z."/>
            <person name="Pippel M."/>
            <person name="Hughes G.M."/>
            <person name="Lavrichenko K."/>
            <person name="Devanna P."/>
            <person name="Winkler S."/>
            <person name="Jermiin L.S."/>
            <person name="Skirmuntt E.C."/>
            <person name="Katzourakis A."/>
            <person name="Burkitt-Gray L."/>
            <person name="Ray D.A."/>
            <person name="Sullivan K.A.M."/>
            <person name="Roscito J.G."/>
            <person name="Kirilenko B.M."/>
            <person name="Davalos L.M."/>
            <person name="Corthals A.P."/>
            <person name="Power M.L."/>
            <person name="Jones G."/>
            <person name="Ransome R.D."/>
            <person name="Dechmann D.K.N."/>
            <person name="Locatelli A.G."/>
            <person name="Puechmaille S.J."/>
            <person name="Fedrigo O."/>
            <person name="Jarvis E.D."/>
            <person name="Hiller M."/>
            <person name="Vernes S.C."/>
            <person name="Myers E.W."/>
            <person name="Teeling E.C."/>
        </authorList>
    </citation>
    <scope>NUCLEOTIDE SEQUENCE [LARGE SCALE GENOMIC DNA]</scope>
    <source>
        <strain evidence="3">MRouAeg1</strain>
        <tissue evidence="3">Muscle</tissue>
    </source>
</reference>
<dbReference type="InterPro" id="IPR038124">
    <property type="entry name" value="B_retro_matrix_sf"/>
</dbReference>
<feature type="compositionally biased region" description="Polar residues" evidence="1">
    <location>
        <begin position="101"/>
        <end position="115"/>
    </location>
</feature>
<accession>A0A7J8DI56</accession>
<keyword evidence="4" id="KW-1185">Reference proteome</keyword>
<evidence type="ECO:0000259" key="2">
    <source>
        <dbReference type="Pfam" id="PF02337"/>
    </source>
</evidence>
<feature type="domain" description="Beta-retroviral matrix protein" evidence="2">
    <location>
        <begin position="7"/>
        <end position="90"/>
    </location>
</feature>
<feature type="compositionally biased region" description="Polar residues" evidence="1">
    <location>
        <begin position="235"/>
        <end position="245"/>
    </location>
</feature>